<reference evidence="3 4" key="1">
    <citation type="submission" date="2019-07" db="EMBL/GenBank/DDBJ databases">
        <title>Ln-dependent methylotrophs.</title>
        <authorList>
            <person name="Tani A."/>
        </authorList>
    </citation>
    <scope>NUCLEOTIDE SEQUENCE [LARGE SCALE GENOMIC DNA]</scope>
    <source>
        <strain evidence="3 4">SM12</strain>
    </source>
</reference>
<gene>
    <name evidence="3" type="ORF">FNA46_15235</name>
</gene>
<evidence type="ECO:0000313" key="3">
    <source>
        <dbReference type="EMBL" id="TRL37460.1"/>
    </source>
</evidence>
<dbReference type="Gene3D" id="3.10.310.10">
    <property type="entry name" value="Diaminopimelate Epimerase, Chain A, domain 1"/>
    <property type="match status" value="2"/>
</dbReference>
<comment type="similarity">
    <text evidence="1">Belongs to the PhzF family.</text>
</comment>
<comment type="caution">
    <text evidence="3">The sequence shown here is derived from an EMBL/GenBank/DDBJ whole genome shotgun (WGS) entry which is preliminary data.</text>
</comment>
<dbReference type="PANTHER" id="PTHR13774:SF32">
    <property type="entry name" value="ANTISENSE-ENHANCING SEQUENCE 1"/>
    <property type="match status" value="1"/>
</dbReference>
<dbReference type="Pfam" id="PF02567">
    <property type="entry name" value="PhzC-PhzF"/>
    <property type="match status" value="1"/>
</dbReference>
<dbReference type="NCBIfam" id="TIGR00654">
    <property type="entry name" value="PhzF_family"/>
    <property type="match status" value="1"/>
</dbReference>
<dbReference type="GO" id="GO:0016853">
    <property type="term" value="F:isomerase activity"/>
    <property type="evidence" value="ECO:0007669"/>
    <property type="project" value="TreeGrafter"/>
</dbReference>
<dbReference type="PANTHER" id="PTHR13774">
    <property type="entry name" value="PHENAZINE BIOSYNTHESIS PROTEIN"/>
    <property type="match status" value="1"/>
</dbReference>
<evidence type="ECO:0000256" key="1">
    <source>
        <dbReference type="ARBA" id="ARBA00008270"/>
    </source>
</evidence>
<dbReference type="GO" id="GO:0005737">
    <property type="term" value="C:cytoplasm"/>
    <property type="evidence" value="ECO:0007669"/>
    <property type="project" value="TreeGrafter"/>
</dbReference>
<feature type="active site" evidence="2">
    <location>
        <position position="48"/>
    </location>
</feature>
<dbReference type="RefSeq" id="WP_143126066.1">
    <property type="nucleotide sequence ID" value="NZ_VJMG01000043.1"/>
</dbReference>
<organism evidence="3 4">
    <name type="scientific">Rhizobium straminoryzae</name>
    <dbReference type="NCBI Taxonomy" id="1387186"/>
    <lineage>
        <taxon>Bacteria</taxon>
        <taxon>Pseudomonadati</taxon>
        <taxon>Pseudomonadota</taxon>
        <taxon>Alphaproteobacteria</taxon>
        <taxon>Hyphomicrobiales</taxon>
        <taxon>Rhizobiaceae</taxon>
        <taxon>Rhizobium/Agrobacterium group</taxon>
        <taxon>Rhizobium</taxon>
    </lineage>
</organism>
<dbReference type="PIRSF" id="PIRSF016184">
    <property type="entry name" value="PhzC_PhzF"/>
    <property type="match status" value="1"/>
</dbReference>
<dbReference type="InterPro" id="IPR003719">
    <property type="entry name" value="Phenazine_PhzF-like"/>
</dbReference>
<evidence type="ECO:0000256" key="2">
    <source>
        <dbReference type="PIRSR" id="PIRSR016184-1"/>
    </source>
</evidence>
<dbReference type="EMBL" id="VJMG01000043">
    <property type="protein sequence ID" value="TRL37460.1"/>
    <property type="molecule type" value="Genomic_DNA"/>
</dbReference>
<name>A0A549T6J5_9HYPH</name>
<protein>
    <submittedName>
        <fullName evidence="3">PhzF family phenazine biosynthesis protein</fullName>
    </submittedName>
</protein>
<accession>A0A549T6J5</accession>
<dbReference type="AlphaFoldDB" id="A0A549T6J5"/>
<dbReference type="Proteomes" id="UP000316801">
    <property type="component" value="Unassembled WGS sequence"/>
</dbReference>
<sequence length="278" mass="29388">MTTPLSFRQVDVFSGERLRGNALAVVHDADGLSDADMAAFARWTNLSETTFLLKPTRAGADYRVRIFTPREELPFAGHPTLGSCHSWLEAGGRPAGDHVIQECGAGLIPVRRSGETLAFQAPPMLRTGAVEEAILVRIMEGLGLPREAALAAEWVDNGPGWLAVLLASRQTVLSVMPDFQRLRGMRVGIFARCTADDATDADIEVRGFTAAGFEDPVTGSLNAGLACWLTSAGLAPARYVAAQGTAIGRAGRVAVQQDGNGLWIGGSVATVITGTMTL</sequence>
<keyword evidence="4" id="KW-1185">Reference proteome</keyword>
<evidence type="ECO:0000313" key="4">
    <source>
        <dbReference type="Proteomes" id="UP000316801"/>
    </source>
</evidence>
<proteinExistence type="inferred from homology"/>
<dbReference type="SUPFAM" id="SSF54506">
    <property type="entry name" value="Diaminopimelate epimerase-like"/>
    <property type="match status" value="1"/>
</dbReference>